<feature type="transmembrane region" description="Helical" evidence="5">
    <location>
        <begin position="71"/>
        <end position="89"/>
    </location>
</feature>
<evidence type="ECO:0000256" key="4">
    <source>
        <dbReference type="ARBA" id="ARBA00023136"/>
    </source>
</evidence>
<comment type="similarity">
    <text evidence="5">Belongs to the BI1 family.</text>
</comment>
<dbReference type="PANTHER" id="PTHR23291">
    <property type="entry name" value="BAX INHIBITOR-RELATED"/>
    <property type="match status" value="1"/>
</dbReference>
<dbReference type="EMBL" id="JBJKTR010000001">
    <property type="protein sequence ID" value="KAL3381046.1"/>
    <property type="molecule type" value="Genomic_DNA"/>
</dbReference>
<reference evidence="6 7" key="1">
    <citation type="submission" date="2024-05" db="EMBL/GenBank/DDBJ databases">
        <title>De novo assembly of an allotetraploid wild potato.</title>
        <authorList>
            <person name="Hosaka A.J."/>
        </authorList>
    </citation>
    <scope>NUCLEOTIDE SEQUENCE [LARGE SCALE GENOMIC DNA]</scope>
    <source>
        <tissue evidence="6">Young leaves</tissue>
    </source>
</reference>
<feature type="transmembrane region" description="Helical" evidence="5">
    <location>
        <begin position="126"/>
        <end position="145"/>
    </location>
</feature>
<sequence length="271" mass="31154">QFLCKTKRKKMDFLVNAVKAYFDRSWSRKDMMSLAPIPQNDRTSLNRVYLTLYWAMMCSSYGSFLHLFWELGGLLPVFLTVASVLRLHFTSPERVMKRVSLLMISAFFFGASVVPFTKYFFTTDQILGFFVGAAISIGGFLYLAMKTGERSIIYLGCLTLACFLMFSSIIVNDLFSSFIDSHTAHLMLKVATMQTLFIGYFVLYSQEILYDACFGNINAVNRTLTIFFHLPAVVIHATRLCLRVKTQRRPTHRIVLKVRHRINRKHADGEL</sequence>
<evidence type="ECO:0000256" key="5">
    <source>
        <dbReference type="RuleBase" id="RU004379"/>
    </source>
</evidence>
<evidence type="ECO:0000256" key="1">
    <source>
        <dbReference type="ARBA" id="ARBA00004141"/>
    </source>
</evidence>
<feature type="transmembrane region" description="Helical" evidence="5">
    <location>
        <begin position="183"/>
        <end position="203"/>
    </location>
</feature>
<keyword evidence="3 5" id="KW-1133">Transmembrane helix</keyword>
<evidence type="ECO:0000313" key="6">
    <source>
        <dbReference type="EMBL" id="KAL3381046.1"/>
    </source>
</evidence>
<dbReference type="AlphaFoldDB" id="A0ABD2VL37"/>
<evidence type="ECO:0000313" key="7">
    <source>
        <dbReference type="Proteomes" id="UP001627284"/>
    </source>
</evidence>
<keyword evidence="2 5" id="KW-0812">Transmembrane</keyword>
<comment type="subcellular location">
    <subcellularLocation>
        <location evidence="1">Membrane</location>
        <topology evidence="1">Multi-pass membrane protein</topology>
    </subcellularLocation>
</comment>
<dbReference type="InterPro" id="IPR006214">
    <property type="entry name" value="Bax_inhibitor_1-related"/>
</dbReference>
<comment type="caution">
    <text evidence="6">The sequence shown here is derived from an EMBL/GenBank/DDBJ whole genome shotgun (WGS) entry which is preliminary data.</text>
</comment>
<gene>
    <name evidence="6" type="ORF">AABB24_001263</name>
</gene>
<feature type="transmembrane region" description="Helical" evidence="5">
    <location>
        <begin position="101"/>
        <end position="120"/>
    </location>
</feature>
<proteinExistence type="inferred from homology"/>
<organism evidence="6 7">
    <name type="scientific">Solanum stoloniferum</name>
    <dbReference type="NCBI Taxonomy" id="62892"/>
    <lineage>
        <taxon>Eukaryota</taxon>
        <taxon>Viridiplantae</taxon>
        <taxon>Streptophyta</taxon>
        <taxon>Embryophyta</taxon>
        <taxon>Tracheophyta</taxon>
        <taxon>Spermatophyta</taxon>
        <taxon>Magnoliopsida</taxon>
        <taxon>eudicotyledons</taxon>
        <taxon>Gunneridae</taxon>
        <taxon>Pentapetalae</taxon>
        <taxon>asterids</taxon>
        <taxon>lamiids</taxon>
        <taxon>Solanales</taxon>
        <taxon>Solanaceae</taxon>
        <taxon>Solanoideae</taxon>
        <taxon>Solaneae</taxon>
        <taxon>Solanum</taxon>
    </lineage>
</organism>
<evidence type="ECO:0000256" key="2">
    <source>
        <dbReference type="ARBA" id="ARBA00022692"/>
    </source>
</evidence>
<feature type="transmembrane region" description="Helical" evidence="5">
    <location>
        <begin position="152"/>
        <end position="171"/>
    </location>
</feature>
<keyword evidence="4 5" id="KW-0472">Membrane</keyword>
<dbReference type="Proteomes" id="UP001627284">
    <property type="component" value="Unassembled WGS sequence"/>
</dbReference>
<name>A0ABD2VL37_9SOLN</name>
<accession>A0ABD2VL37</accession>
<dbReference type="GO" id="GO:0016020">
    <property type="term" value="C:membrane"/>
    <property type="evidence" value="ECO:0007669"/>
    <property type="project" value="UniProtKB-SubCell"/>
</dbReference>
<feature type="non-terminal residue" evidence="6">
    <location>
        <position position="1"/>
    </location>
</feature>
<evidence type="ECO:0000256" key="3">
    <source>
        <dbReference type="ARBA" id="ARBA00022989"/>
    </source>
</evidence>
<keyword evidence="7" id="KW-1185">Reference proteome</keyword>
<protein>
    <submittedName>
        <fullName evidence="6">Uncharacterized protein</fullName>
    </submittedName>
</protein>
<dbReference type="PANTHER" id="PTHR23291:SF93">
    <property type="entry name" value="BAX INHIBITOR 1-LIKE"/>
    <property type="match status" value="1"/>
</dbReference>